<dbReference type="Gene3D" id="1.10.8.60">
    <property type="match status" value="1"/>
</dbReference>
<dbReference type="Proteomes" id="UP000719412">
    <property type="component" value="Unassembled WGS sequence"/>
</dbReference>
<dbReference type="Pfam" id="PF08519">
    <property type="entry name" value="RFC1"/>
    <property type="match status" value="1"/>
</dbReference>
<dbReference type="InterPro" id="IPR012178">
    <property type="entry name" value="RFC1"/>
</dbReference>
<keyword evidence="5 12" id="KW-0235">DNA replication</keyword>
<protein>
    <recommendedName>
        <fullName evidence="3 12">Replication factor C subunit 1</fullName>
    </recommendedName>
</protein>
<evidence type="ECO:0000256" key="6">
    <source>
        <dbReference type="ARBA" id="ARBA00022741"/>
    </source>
</evidence>
<dbReference type="Pfam" id="PF00533">
    <property type="entry name" value="BRCT"/>
    <property type="match status" value="1"/>
</dbReference>
<dbReference type="PROSITE" id="PS50172">
    <property type="entry name" value="BRCT"/>
    <property type="match status" value="1"/>
</dbReference>
<reference evidence="15" key="2">
    <citation type="submission" date="2021-08" db="EMBL/GenBank/DDBJ databases">
        <authorList>
            <person name="Eriksson T."/>
        </authorList>
    </citation>
    <scope>NUCLEOTIDE SEQUENCE</scope>
    <source>
        <strain evidence="15">Stoneville</strain>
        <tissue evidence="15">Whole head</tissue>
    </source>
</reference>
<dbReference type="Pfam" id="PF25361">
    <property type="entry name" value="AAA_lid_RFC1"/>
    <property type="match status" value="1"/>
</dbReference>
<evidence type="ECO:0000256" key="5">
    <source>
        <dbReference type="ARBA" id="ARBA00022705"/>
    </source>
</evidence>
<dbReference type="InterPro" id="IPR027417">
    <property type="entry name" value="P-loop_NTPase"/>
</dbReference>
<dbReference type="SMART" id="SM00292">
    <property type="entry name" value="BRCT"/>
    <property type="match status" value="1"/>
</dbReference>
<dbReference type="FunFam" id="3.40.50.300:FF:000395">
    <property type="entry name" value="Replication factor C subunit 1"/>
    <property type="match status" value="1"/>
</dbReference>
<dbReference type="InterPro" id="IPR036420">
    <property type="entry name" value="BRCT_dom_sf"/>
</dbReference>
<comment type="caution">
    <text evidence="15">The sequence shown here is derived from an EMBL/GenBank/DDBJ whole genome shotgun (WGS) entry which is preliminary data.</text>
</comment>
<feature type="compositionally biased region" description="Polar residues" evidence="13">
    <location>
        <begin position="402"/>
        <end position="424"/>
    </location>
</feature>
<proteinExistence type="inferred from homology"/>
<dbReference type="GO" id="GO:0005524">
    <property type="term" value="F:ATP binding"/>
    <property type="evidence" value="ECO:0007669"/>
    <property type="project" value="UniProtKB-UniRule"/>
</dbReference>
<reference evidence="15" key="1">
    <citation type="journal article" date="2020" name="J Insects Food Feed">
        <title>The yellow mealworm (Tenebrio molitor) genome: a resource for the emerging insects as food and feed industry.</title>
        <authorList>
            <person name="Eriksson T."/>
            <person name="Andere A."/>
            <person name="Kelstrup H."/>
            <person name="Emery V."/>
            <person name="Picard C."/>
        </authorList>
    </citation>
    <scope>NUCLEOTIDE SEQUENCE</scope>
    <source>
        <strain evidence="15">Stoneville</strain>
        <tissue evidence="15">Whole head</tissue>
    </source>
</reference>
<dbReference type="GO" id="GO:0003677">
    <property type="term" value="F:DNA binding"/>
    <property type="evidence" value="ECO:0007669"/>
    <property type="project" value="UniProtKB-KW"/>
</dbReference>
<feature type="compositionally biased region" description="Acidic residues" evidence="13">
    <location>
        <begin position="944"/>
        <end position="956"/>
    </location>
</feature>
<feature type="compositionally biased region" description="Basic and acidic residues" evidence="13">
    <location>
        <begin position="1"/>
        <end position="22"/>
    </location>
</feature>
<dbReference type="EMBL" id="JABDTM020018954">
    <property type="protein sequence ID" value="KAH0817716.1"/>
    <property type="molecule type" value="Genomic_DNA"/>
</dbReference>
<dbReference type="FunFam" id="1.20.272.10:FF:000005">
    <property type="entry name" value="Replication factor C subunit 1"/>
    <property type="match status" value="1"/>
</dbReference>
<dbReference type="InterPro" id="IPR001357">
    <property type="entry name" value="BRCT_dom"/>
</dbReference>
<feature type="region of interest" description="Disordered" evidence="13">
    <location>
        <begin position="1"/>
        <end position="155"/>
    </location>
</feature>
<dbReference type="GO" id="GO:0003689">
    <property type="term" value="F:DNA clamp loader activity"/>
    <property type="evidence" value="ECO:0007669"/>
    <property type="project" value="UniProtKB-UniRule"/>
</dbReference>
<evidence type="ECO:0000256" key="11">
    <source>
        <dbReference type="ARBA" id="ARBA00064311"/>
    </source>
</evidence>
<dbReference type="InterPro" id="IPR013725">
    <property type="entry name" value="DNA_replication_fac_RFC1_C"/>
</dbReference>
<feature type="region of interest" description="Disordered" evidence="13">
    <location>
        <begin position="184"/>
        <end position="210"/>
    </location>
</feature>
<dbReference type="FunFam" id="3.40.50.10190:FF:000001">
    <property type="entry name" value="Replication factor C subunit 1"/>
    <property type="match status" value="1"/>
</dbReference>
<dbReference type="Gene3D" id="1.20.272.10">
    <property type="match status" value="1"/>
</dbReference>
<sequence length="996" mass="111093">MKNHDLTAEEKVLSKKPGREPPKNVPPSSKKKPKRLIDSDDEDVISSTPEQKKTKTKKPEKKQKIEVVSSDSESESPKKTTPKKPETSNTSNLKPVNVADIFKNTPIKQSKVEPKPVSEVKIEEKGSKKTKSRKKKGNDPEKTVHNNEHFEKTLNELDDDDVFEKNIDMLDKTVTEALLHLEEEKKESVNHTPKKKKLEHFDSGIDPGQEAHEKKRYSAMLYQKYLNRSGPKNHGMKEYPKGKPNCLNNLCFLKTGVLDSLESEEFENLIKQHGGRVVHGISKKVNYVVIGEDPGPAKLAKAETYNIPSISEDELLDLILEKSGMEPKYCKKNTSASSEDLGFENDNEIKPAAKEKMVDKETNKQPEVKSKKVEENDKKVKEPVKVKLEGGESSKKSEGSSPDTVLSKPSTSKGVKTPTKSVPQKSIVHCKPVPDPSMLPLTEKYKPQTLRAVIGQQGEMSNLYKLKLWLENWQKNQDPKVKKTLIRPSPWAKKDDGAYFKCALLSGPPGVGKTTSATLVAKELGLDIVEFNASDTRSKKLLHEEVSQLLSSKTIAGYATGQSNVSRNRVLLMDEVDGMAGNEDRGGIQELIQLIKNSSIPIVCMCNDRNHQKMRSLVNYCFDLKFTKPRLEQIRGAMLTICCKENIQISTKALTEIIAGTGCDVRQTLNHLAILASTKEEITEEVAAKEAKASKKDSVMGPWEVCRTVFTKSEHKDMSTVDKARLFFFDYSLGPLFVQENYLKVQPEGNKKQVLLRAAFSADSISMGDIIDSKIRRSNNWSLLESQAFYSSVLPGHYMSGNFVGQINFPGWLGKNSKKNKFKRLISELQAHTRTSASASKMAVKLDYLVPLRNAILSPLKKQGLEGIDQAVAVMKNYNLLREDVDSLLELCQWTGGENPMNSVKSAFTRAYNKQVTLLPYAPASVVSKKRAVALENDVLGNEEVVESDNEDEDDVTNNAMIKVKKKPVGKGKKTEDSAGTSKKNQTKKPRGGKKK</sequence>
<dbReference type="PANTHER" id="PTHR23389">
    <property type="entry name" value="CHROMOSOME TRANSMISSION FIDELITY FACTOR 18"/>
    <property type="match status" value="1"/>
</dbReference>
<keyword evidence="6 12" id="KW-0547">Nucleotide-binding</keyword>
<keyword evidence="4" id="KW-0597">Phosphoprotein</keyword>
<evidence type="ECO:0000313" key="16">
    <source>
        <dbReference type="Proteomes" id="UP000719412"/>
    </source>
</evidence>
<dbReference type="Gene3D" id="3.40.50.300">
    <property type="entry name" value="P-loop containing nucleotide triphosphate hydrolases"/>
    <property type="match status" value="1"/>
</dbReference>
<feature type="compositionally biased region" description="Basic residues" evidence="13">
    <location>
        <begin position="963"/>
        <end position="972"/>
    </location>
</feature>
<dbReference type="GO" id="GO:0016887">
    <property type="term" value="F:ATP hydrolysis activity"/>
    <property type="evidence" value="ECO:0007669"/>
    <property type="project" value="InterPro"/>
</dbReference>
<dbReference type="PANTHER" id="PTHR23389:SF6">
    <property type="entry name" value="REPLICATION FACTOR C SUBUNIT 1"/>
    <property type="match status" value="1"/>
</dbReference>
<evidence type="ECO:0000256" key="9">
    <source>
        <dbReference type="ARBA" id="ARBA00023242"/>
    </source>
</evidence>
<evidence type="ECO:0000256" key="7">
    <source>
        <dbReference type="ARBA" id="ARBA00022840"/>
    </source>
</evidence>
<keyword evidence="8" id="KW-0238">DNA-binding</keyword>
<evidence type="ECO:0000256" key="13">
    <source>
        <dbReference type="SAM" id="MobiDB-lite"/>
    </source>
</evidence>
<feature type="compositionally biased region" description="Basic and acidic residues" evidence="13">
    <location>
        <begin position="75"/>
        <end position="86"/>
    </location>
</feature>
<dbReference type="CDD" id="cd00009">
    <property type="entry name" value="AAA"/>
    <property type="match status" value="1"/>
</dbReference>
<dbReference type="SUPFAM" id="SSF48019">
    <property type="entry name" value="post-AAA+ oligomerization domain-like"/>
    <property type="match status" value="1"/>
</dbReference>
<feature type="compositionally biased region" description="Basic and acidic residues" evidence="13">
    <location>
        <begin position="137"/>
        <end position="155"/>
    </location>
</feature>
<dbReference type="PIRSF" id="PIRSF036578">
    <property type="entry name" value="RFC1"/>
    <property type="match status" value="1"/>
</dbReference>
<evidence type="ECO:0000256" key="3">
    <source>
        <dbReference type="ARBA" id="ARBA00020401"/>
    </source>
</evidence>
<evidence type="ECO:0000256" key="10">
    <source>
        <dbReference type="ARBA" id="ARBA00054501"/>
    </source>
</evidence>
<keyword evidence="16" id="KW-1185">Reference proteome</keyword>
<evidence type="ECO:0000256" key="2">
    <source>
        <dbReference type="ARBA" id="ARBA00006116"/>
    </source>
</evidence>
<feature type="compositionally biased region" description="Basic and acidic residues" evidence="13">
    <location>
        <begin position="347"/>
        <end position="398"/>
    </location>
</feature>
<evidence type="ECO:0000259" key="14">
    <source>
        <dbReference type="PROSITE" id="PS50172"/>
    </source>
</evidence>
<dbReference type="InterPro" id="IPR003593">
    <property type="entry name" value="AAA+_ATPase"/>
</dbReference>
<name>A0A8J6LM35_TENMO</name>
<dbReference type="InterPro" id="IPR008921">
    <property type="entry name" value="DNA_pol3_clamp-load_cplx_C"/>
</dbReference>
<dbReference type="GO" id="GO:0006260">
    <property type="term" value="P:DNA replication"/>
    <property type="evidence" value="ECO:0007669"/>
    <property type="project" value="UniProtKB-KW"/>
</dbReference>
<feature type="domain" description="BRCT" evidence="14">
    <location>
        <begin position="242"/>
        <end position="323"/>
    </location>
</feature>
<evidence type="ECO:0000313" key="15">
    <source>
        <dbReference type="EMBL" id="KAH0817716.1"/>
    </source>
</evidence>
<feature type="region of interest" description="Disordered" evidence="13">
    <location>
        <begin position="329"/>
        <end position="440"/>
    </location>
</feature>
<dbReference type="Pfam" id="PF00004">
    <property type="entry name" value="AAA"/>
    <property type="match status" value="1"/>
</dbReference>
<feature type="region of interest" description="Disordered" evidence="13">
    <location>
        <begin position="944"/>
        <end position="996"/>
    </location>
</feature>
<comment type="similarity">
    <text evidence="2 12">Belongs to the activator 1 large subunit family.</text>
</comment>
<gene>
    <name evidence="15" type="ORF">GEV33_005075</name>
</gene>
<dbReference type="GO" id="GO:0005663">
    <property type="term" value="C:DNA replication factor C complex"/>
    <property type="evidence" value="ECO:0007669"/>
    <property type="project" value="InterPro"/>
</dbReference>
<dbReference type="CDD" id="cd18140">
    <property type="entry name" value="HLD_clamp_RFC"/>
    <property type="match status" value="1"/>
</dbReference>
<evidence type="ECO:0000256" key="4">
    <source>
        <dbReference type="ARBA" id="ARBA00022553"/>
    </source>
</evidence>
<feature type="compositionally biased region" description="Basic residues" evidence="13">
    <location>
        <begin position="985"/>
        <end position="996"/>
    </location>
</feature>
<feature type="compositionally biased region" description="Basic and acidic residues" evidence="13">
    <location>
        <begin position="110"/>
        <end position="127"/>
    </location>
</feature>
<evidence type="ECO:0000256" key="12">
    <source>
        <dbReference type="PIRNR" id="PIRNR036578"/>
    </source>
</evidence>
<dbReference type="FunFam" id="1.10.8.60:FF:000021">
    <property type="entry name" value="Replication factor C subunit 1"/>
    <property type="match status" value="1"/>
</dbReference>
<dbReference type="AlphaFoldDB" id="A0A8J6LM35"/>
<dbReference type="InterPro" id="IPR003959">
    <property type="entry name" value="ATPase_AAA_core"/>
</dbReference>
<dbReference type="SMART" id="SM00382">
    <property type="entry name" value="AAA"/>
    <property type="match status" value="1"/>
</dbReference>
<dbReference type="GO" id="GO:0006281">
    <property type="term" value="P:DNA repair"/>
    <property type="evidence" value="ECO:0007669"/>
    <property type="project" value="InterPro"/>
</dbReference>
<dbReference type="SUPFAM" id="SSF52113">
    <property type="entry name" value="BRCT domain"/>
    <property type="match status" value="1"/>
</dbReference>
<keyword evidence="7 12" id="KW-0067">ATP-binding</keyword>
<evidence type="ECO:0000256" key="8">
    <source>
        <dbReference type="ARBA" id="ARBA00023125"/>
    </source>
</evidence>
<comment type="function">
    <text evidence="10">Subunit of the replication factor C (RFC) complex which acts during elongation of primed DNA templates by DNA polymerases delta and epsilon, and is necessary for ATP-dependent loading of proliferating cell nuclear antigen (PCNA) onto primed DNA. This subunit binds to the primer-template junction. Binds the PO-B transcription element as well as other GA rich DNA sequences. Can bind single- or double-stranded DNA.</text>
</comment>
<dbReference type="SUPFAM" id="SSF52540">
    <property type="entry name" value="P-loop containing nucleoside triphosphate hydrolases"/>
    <property type="match status" value="1"/>
</dbReference>
<evidence type="ECO:0000256" key="1">
    <source>
        <dbReference type="ARBA" id="ARBA00004123"/>
    </source>
</evidence>
<dbReference type="Gene3D" id="3.40.50.10190">
    <property type="entry name" value="BRCT domain"/>
    <property type="match status" value="1"/>
</dbReference>
<accession>A0A8J6LM35</accession>
<keyword evidence="9 12" id="KW-0539">Nucleus</keyword>
<dbReference type="GO" id="GO:0005634">
    <property type="term" value="C:nucleus"/>
    <property type="evidence" value="ECO:0007669"/>
    <property type="project" value="UniProtKB-SubCell"/>
</dbReference>
<dbReference type="InterPro" id="IPR047854">
    <property type="entry name" value="RFC_lid"/>
</dbReference>
<organism evidence="15 16">
    <name type="scientific">Tenebrio molitor</name>
    <name type="common">Yellow mealworm beetle</name>
    <dbReference type="NCBI Taxonomy" id="7067"/>
    <lineage>
        <taxon>Eukaryota</taxon>
        <taxon>Metazoa</taxon>
        <taxon>Ecdysozoa</taxon>
        <taxon>Arthropoda</taxon>
        <taxon>Hexapoda</taxon>
        <taxon>Insecta</taxon>
        <taxon>Pterygota</taxon>
        <taxon>Neoptera</taxon>
        <taxon>Endopterygota</taxon>
        <taxon>Coleoptera</taxon>
        <taxon>Polyphaga</taxon>
        <taxon>Cucujiformia</taxon>
        <taxon>Tenebrionidae</taxon>
        <taxon>Tenebrio</taxon>
    </lineage>
</organism>
<feature type="compositionally biased region" description="Basic and acidic residues" evidence="13">
    <location>
        <begin position="199"/>
        <end position="210"/>
    </location>
</feature>
<comment type="subunit">
    <text evidence="11">Large subunit of the RFC complex, an heteropentameric complex consisting of RFC1 and four small subunits RFC2, RFC3, RFC4 and RFC5; the RFC complex interacts with PCNA and the interaction involves RFC1.</text>
</comment>
<comment type="subcellular location">
    <subcellularLocation>
        <location evidence="1 12">Nucleus</location>
    </subcellularLocation>
</comment>